<dbReference type="SUPFAM" id="SSF55486">
    <property type="entry name" value="Metalloproteases ('zincins'), catalytic domain"/>
    <property type="match status" value="1"/>
</dbReference>
<evidence type="ECO:0000256" key="1">
    <source>
        <dbReference type="PROSITE-ProRule" id="PRU01211"/>
    </source>
</evidence>
<dbReference type="GO" id="GO:0008270">
    <property type="term" value="F:zinc ion binding"/>
    <property type="evidence" value="ECO:0007669"/>
    <property type="project" value="UniProtKB-UniRule"/>
</dbReference>
<dbReference type="Pfam" id="PF01400">
    <property type="entry name" value="Astacin"/>
    <property type="match status" value="1"/>
</dbReference>
<comment type="caution">
    <text evidence="1">Lacks conserved residue(s) required for the propagation of feature annotation.</text>
</comment>
<keyword evidence="1 2" id="KW-0482">Metalloprotease</keyword>
<dbReference type="PANTHER" id="PTHR10127:SF814">
    <property type="entry name" value="MEPRIN A SUBUNIT BETA"/>
    <property type="match status" value="1"/>
</dbReference>
<dbReference type="PROSITE" id="PS51864">
    <property type="entry name" value="ASTACIN"/>
    <property type="match status" value="1"/>
</dbReference>
<evidence type="ECO:0000259" key="3">
    <source>
        <dbReference type="PROSITE" id="PS51864"/>
    </source>
</evidence>
<feature type="binding site" evidence="1">
    <location>
        <position position="115"/>
    </location>
    <ligand>
        <name>Zn(2+)</name>
        <dbReference type="ChEBI" id="CHEBI:29105"/>
        <note>catalytic</note>
    </ligand>
</feature>
<reference evidence="4" key="2">
    <citation type="submission" date="2015-06" db="UniProtKB">
        <authorList>
            <consortium name="EnsemblMetazoa"/>
        </authorList>
    </citation>
    <scope>IDENTIFICATION</scope>
</reference>
<dbReference type="PRINTS" id="PR00480">
    <property type="entry name" value="ASTACIN"/>
</dbReference>
<dbReference type="InterPro" id="IPR024079">
    <property type="entry name" value="MetalloPept_cat_dom_sf"/>
</dbReference>
<dbReference type="EnsemblMetazoa" id="MESCA010596-RA">
    <property type="protein sequence ID" value="MESCA010596-PA"/>
    <property type="gene ID" value="MESCA010596"/>
</dbReference>
<keyword evidence="1 2" id="KW-0862">Zinc</keyword>
<dbReference type="EMBL" id="CAQQ02139679">
    <property type="status" value="NOT_ANNOTATED_CDS"/>
    <property type="molecule type" value="Genomic_DNA"/>
</dbReference>
<organism evidence="4 5">
    <name type="scientific">Megaselia scalaris</name>
    <name type="common">Humpbacked fly</name>
    <name type="synonym">Phora scalaris</name>
    <dbReference type="NCBI Taxonomy" id="36166"/>
    <lineage>
        <taxon>Eukaryota</taxon>
        <taxon>Metazoa</taxon>
        <taxon>Ecdysozoa</taxon>
        <taxon>Arthropoda</taxon>
        <taxon>Hexapoda</taxon>
        <taxon>Insecta</taxon>
        <taxon>Pterygota</taxon>
        <taxon>Neoptera</taxon>
        <taxon>Endopterygota</taxon>
        <taxon>Diptera</taxon>
        <taxon>Brachycera</taxon>
        <taxon>Muscomorpha</taxon>
        <taxon>Platypezoidea</taxon>
        <taxon>Phoridae</taxon>
        <taxon>Megaseliini</taxon>
        <taxon>Megaselia</taxon>
    </lineage>
</organism>
<keyword evidence="5" id="KW-1185">Reference proteome</keyword>
<name>T1H2Y9_MEGSC</name>
<dbReference type="AlphaFoldDB" id="T1H2Y9"/>
<comment type="cofactor">
    <cofactor evidence="1 2">
        <name>Zn(2+)</name>
        <dbReference type="ChEBI" id="CHEBI:29105"/>
    </cofactor>
    <text evidence="1 2">Binds 1 zinc ion per subunit.</text>
</comment>
<sequence>MILTPDQRNILYNENGSKNGLINPALRWPKAVVFYKFATSIPQNHRSLIINSLKEIEKSTCIRFQQGVNSKNDYISVTTDAPGCFSNVGYLGKSQRLNLGYGCMIKRAIVHEFLHALGFFHQQSSADRDNFINIHWENIQKGTEYNFDKYSSAKITNFGTRYDYGSIMHYGPLAF</sequence>
<dbReference type="STRING" id="36166.T1H2Y9"/>
<dbReference type="Proteomes" id="UP000015102">
    <property type="component" value="Unassembled WGS sequence"/>
</dbReference>
<dbReference type="InterPro" id="IPR001506">
    <property type="entry name" value="Peptidase_M12A"/>
</dbReference>
<dbReference type="InterPro" id="IPR034035">
    <property type="entry name" value="Astacin-like_dom"/>
</dbReference>
<dbReference type="HOGENOM" id="CLU_017286_2_3_1"/>
<dbReference type="PANTHER" id="PTHR10127">
    <property type="entry name" value="DISCOIDIN, CUB, EGF, LAMININ , AND ZINC METALLOPROTEASE DOMAIN CONTAINING"/>
    <property type="match status" value="1"/>
</dbReference>
<dbReference type="GO" id="GO:0004222">
    <property type="term" value="F:metalloendopeptidase activity"/>
    <property type="evidence" value="ECO:0007669"/>
    <property type="project" value="UniProtKB-UniRule"/>
</dbReference>
<dbReference type="Gene3D" id="3.40.390.10">
    <property type="entry name" value="Collagenase (Catalytic Domain)"/>
    <property type="match status" value="1"/>
</dbReference>
<dbReference type="SMART" id="SM00235">
    <property type="entry name" value="ZnMc"/>
    <property type="match status" value="1"/>
</dbReference>
<keyword evidence="1 2" id="KW-0645">Protease</keyword>
<dbReference type="CDD" id="cd04280">
    <property type="entry name" value="ZnMc_astacin_like"/>
    <property type="match status" value="1"/>
</dbReference>
<proteinExistence type="predicted"/>
<dbReference type="OMA" id="NTHNIYI"/>
<evidence type="ECO:0000313" key="4">
    <source>
        <dbReference type="EnsemblMetazoa" id="MESCA010596-PA"/>
    </source>
</evidence>
<keyword evidence="1 2" id="KW-0479">Metal-binding</keyword>
<keyword evidence="1 2" id="KW-0378">Hydrolase</keyword>
<evidence type="ECO:0000256" key="2">
    <source>
        <dbReference type="RuleBase" id="RU361183"/>
    </source>
</evidence>
<feature type="active site" evidence="1">
    <location>
        <position position="112"/>
    </location>
</feature>
<evidence type="ECO:0000313" key="5">
    <source>
        <dbReference type="Proteomes" id="UP000015102"/>
    </source>
</evidence>
<dbReference type="GO" id="GO:0006508">
    <property type="term" value="P:proteolysis"/>
    <property type="evidence" value="ECO:0007669"/>
    <property type="project" value="UniProtKB-KW"/>
</dbReference>
<feature type="domain" description="Peptidase M12A" evidence="3">
    <location>
        <begin position="19"/>
        <end position="175"/>
    </location>
</feature>
<reference evidence="5" key="1">
    <citation type="submission" date="2013-02" db="EMBL/GenBank/DDBJ databases">
        <authorList>
            <person name="Hughes D."/>
        </authorList>
    </citation>
    <scope>NUCLEOTIDE SEQUENCE</scope>
    <source>
        <strain>Durham</strain>
        <strain evidence="5">NC isolate 2 -- Noor lab</strain>
    </source>
</reference>
<dbReference type="EC" id="3.4.24.-" evidence="2"/>
<feature type="binding site" evidence="1">
    <location>
        <position position="121"/>
    </location>
    <ligand>
        <name>Zn(2+)</name>
        <dbReference type="ChEBI" id="CHEBI:29105"/>
        <note>catalytic</note>
    </ligand>
</feature>
<accession>T1H2Y9</accession>
<feature type="binding site" evidence="1">
    <location>
        <position position="111"/>
    </location>
    <ligand>
        <name>Zn(2+)</name>
        <dbReference type="ChEBI" id="CHEBI:29105"/>
        <note>catalytic</note>
    </ligand>
</feature>
<dbReference type="InterPro" id="IPR006026">
    <property type="entry name" value="Peptidase_Metallo"/>
</dbReference>
<protein>
    <recommendedName>
        <fullName evidence="2">Metalloendopeptidase</fullName>
        <ecNumber evidence="2">3.4.24.-</ecNumber>
    </recommendedName>
</protein>